<dbReference type="SMART" id="SM00257">
    <property type="entry name" value="LysM"/>
    <property type="match status" value="3"/>
</dbReference>
<feature type="domain" description="LysM" evidence="2">
    <location>
        <begin position="471"/>
        <end position="516"/>
    </location>
</feature>
<organism evidence="3 4">
    <name type="scientific">Alloalcanivorax xenomutans</name>
    <dbReference type="NCBI Taxonomy" id="1094342"/>
    <lineage>
        <taxon>Bacteria</taxon>
        <taxon>Pseudomonadati</taxon>
        <taxon>Pseudomonadota</taxon>
        <taxon>Gammaproteobacteria</taxon>
        <taxon>Oceanospirillales</taxon>
        <taxon>Alcanivoracaceae</taxon>
        <taxon>Alloalcanivorax</taxon>
    </lineage>
</organism>
<dbReference type="SUPFAM" id="SSF53955">
    <property type="entry name" value="Lysozyme-like"/>
    <property type="match status" value="1"/>
</dbReference>
<accession>A0A9Q3ZCD0</accession>
<feature type="region of interest" description="Disordered" evidence="1">
    <location>
        <begin position="31"/>
        <end position="53"/>
    </location>
</feature>
<dbReference type="PANTHER" id="PTHR33734:SF22">
    <property type="entry name" value="MEMBRANE-BOUND LYTIC MUREIN TRANSGLYCOSYLASE D"/>
    <property type="match status" value="1"/>
</dbReference>
<proteinExistence type="predicted"/>
<dbReference type="EMBL" id="JAJVKT010000008">
    <property type="protein sequence ID" value="MCE7508588.1"/>
    <property type="molecule type" value="Genomic_DNA"/>
</dbReference>
<feature type="compositionally biased region" description="Pro residues" evidence="1">
    <location>
        <begin position="31"/>
        <end position="41"/>
    </location>
</feature>
<dbReference type="PANTHER" id="PTHR33734">
    <property type="entry name" value="LYSM DOMAIN-CONTAINING GPI-ANCHORED PROTEIN 2"/>
    <property type="match status" value="1"/>
</dbReference>
<reference evidence="3" key="1">
    <citation type="submission" date="2022-01" db="EMBL/GenBank/DDBJ databases">
        <authorList>
            <person name="Karlyshev A.V."/>
            <person name="Jaspars M."/>
        </authorList>
    </citation>
    <scope>NUCLEOTIDE SEQUENCE</scope>
    <source>
        <strain evidence="3">AGSA3-2</strain>
    </source>
</reference>
<feature type="domain" description="LysM" evidence="2">
    <location>
        <begin position="408"/>
        <end position="452"/>
    </location>
</feature>
<dbReference type="Proteomes" id="UP001107961">
    <property type="component" value="Unassembled WGS sequence"/>
</dbReference>
<gene>
    <name evidence="3" type="ORF">LZG35_08040</name>
</gene>
<dbReference type="CDD" id="cd16894">
    <property type="entry name" value="MltD-like"/>
    <property type="match status" value="1"/>
</dbReference>
<protein>
    <submittedName>
        <fullName evidence="3">LysM peptidoglycan-binding domain-containing protein</fullName>
    </submittedName>
</protein>
<dbReference type="PROSITE" id="PS51257">
    <property type="entry name" value="PROKAR_LIPOPROTEIN"/>
    <property type="match status" value="1"/>
</dbReference>
<evidence type="ECO:0000313" key="4">
    <source>
        <dbReference type="Proteomes" id="UP001107961"/>
    </source>
</evidence>
<dbReference type="CDD" id="cd00118">
    <property type="entry name" value="LysM"/>
    <property type="match status" value="3"/>
</dbReference>
<dbReference type="AlphaFoldDB" id="A0A9Q3ZCD0"/>
<evidence type="ECO:0000256" key="1">
    <source>
        <dbReference type="SAM" id="MobiDB-lite"/>
    </source>
</evidence>
<dbReference type="Gene3D" id="1.10.530.10">
    <property type="match status" value="1"/>
</dbReference>
<dbReference type="Pfam" id="PF01476">
    <property type="entry name" value="LysM"/>
    <property type="match status" value="3"/>
</dbReference>
<dbReference type="InterPro" id="IPR008258">
    <property type="entry name" value="Transglycosylase_SLT_dom_1"/>
</dbReference>
<dbReference type="PROSITE" id="PS51782">
    <property type="entry name" value="LYSM"/>
    <property type="match status" value="3"/>
</dbReference>
<dbReference type="InterPro" id="IPR036779">
    <property type="entry name" value="LysM_dom_sf"/>
</dbReference>
<dbReference type="RefSeq" id="WP_233925720.1">
    <property type="nucleotide sequence ID" value="NZ_CBDDTQ010000005.1"/>
</dbReference>
<dbReference type="SUPFAM" id="SSF54106">
    <property type="entry name" value="LysM domain"/>
    <property type="match status" value="3"/>
</dbReference>
<evidence type="ECO:0000313" key="3">
    <source>
        <dbReference type="EMBL" id="MCE7508588.1"/>
    </source>
</evidence>
<dbReference type="InterPro" id="IPR018392">
    <property type="entry name" value="LysM"/>
</dbReference>
<feature type="domain" description="LysM" evidence="2">
    <location>
        <begin position="343"/>
        <end position="386"/>
    </location>
</feature>
<comment type="caution">
    <text evidence="3">The sequence shown here is derived from an EMBL/GenBank/DDBJ whole genome shotgun (WGS) entry which is preliminary data.</text>
</comment>
<keyword evidence="4" id="KW-1185">Reference proteome</keyword>
<dbReference type="InterPro" id="IPR023346">
    <property type="entry name" value="Lysozyme-like_dom_sf"/>
</dbReference>
<dbReference type="Gene3D" id="3.10.350.10">
    <property type="entry name" value="LysM domain"/>
    <property type="match status" value="3"/>
</dbReference>
<dbReference type="GO" id="GO:0008932">
    <property type="term" value="F:lytic endotransglycosylase activity"/>
    <property type="evidence" value="ECO:0007669"/>
    <property type="project" value="TreeGrafter"/>
</dbReference>
<sequence length="524" mass="58515">MHKLLGVFALGVLWFGGGCSLTPSVDELPPMPPAAPEPIPEPEAGTAGLANGMAEPEPTAIAEPADQDQDLWARLREGYGLPRVDNPRVEEQRVFYTRHPVYFTRVTTRAERYLKFIVDETEARHMPTELALLPVVESAFDPFAYSHGRAAGPWQFIPSTGQHFGLRQDWWYDGRRDIIASTRAALTYLEQLADRFDGDWLLALASYNAGAGTILRAQKRNEAAGKPTDFWSLDLPTETTAYVPKLLAVADIVRNPKQYGVALHPITDVPYFISVDTGGQLDLTQAARLAEVPMEELYLLNPGFNRWATAPAGPHRLLVPADKADRFKAGLASLPAGQRMRWQRYTIARGDNLQSIARRHRTKVQVLREINHLKGNTIIAGKTLLIPQSARGSAAPAGDGAKPRGRRLAHKVDSGDTLWDLARHYQVSVRDLAQWNDLDPKDPLRVGQTLQVWSGNESGDQGQRSEMVRQVRYSVRHGDSLYTIANRFNVSVNDIRSWNNTLSKRRYLRPGDRVTLFVDIRDAP</sequence>
<dbReference type="Pfam" id="PF01464">
    <property type="entry name" value="SLT"/>
    <property type="match status" value="1"/>
</dbReference>
<evidence type="ECO:0000259" key="2">
    <source>
        <dbReference type="PROSITE" id="PS51782"/>
    </source>
</evidence>
<name>A0A9Q3ZCD0_9GAMM</name>